<accession>A0A099LTX2</accession>
<dbReference type="PANTHER" id="PTHR46577">
    <property type="entry name" value="HTH-TYPE TRANSCRIPTIONAL REGULATORY PROTEIN GABR"/>
    <property type="match status" value="1"/>
</dbReference>
<dbReference type="STRING" id="29495.EA26_09600"/>
<evidence type="ECO:0000259" key="6">
    <source>
        <dbReference type="PROSITE" id="PS50949"/>
    </source>
</evidence>
<dbReference type="SUPFAM" id="SSF53383">
    <property type="entry name" value="PLP-dependent transferases"/>
    <property type="match status" value="1"/>
</dbReference>
<evidence type="ECO:0000256" key="2">
    <source>
        <dbReference type="ARBA" id="ARBA00022898"/>
    </source>
</evidence>
<comment type="similarity">
    <text evidence="1">In the C-terminal section; belongs to the class-I pyridoxal-phosphate-dependent aminotransferase family.</text>
</comment>
<feature type="domain" description="HTH gntR-type" evidence="6">
    <location>
        <begin position="11"/>
        <end position="79"/>
    </location>
</feature>
<sequence>MGTVSQSSMNENKYLQVEQHLKQRIATGQYQAEDRLPSIRELQQTLGVSKNTVIRAYQELEAQGLVYAQHRSGFRVKERQNERTQTCCAPADVDLLSVCREILSYPEQRERLPTGSAHPNIEAPAIKSLYAEIGRHSRMQNHFPSHYQLPPGDKLLIKQLAKLTADLGVPASVDDLIVTHGAQQAISLALRATTQPGDIVAVESPCYFGTLLLLESLGLKVLEIPSCPRSGMGIDALTLALSQWPIKVILVTPNFANPTGATMTLEKRQQLLTISADIPIIEDDVFGALSFEAPLPTLKSLDSQDRVIYVNSLSKTLDSRLRIGWVLSGRYRQAIEKHLLCDNMGSLNLMQTAVASFLTSGRYRSHTARMRRIYQHNSKLFCQMLIKALNQYPSMLGRFTLHPAQGSFLLWLILPQGFDSYQLYQQCKQQGISLLPGTVFGTQQQYRHCVRFCVATFNQDKNWQAAIDLLAKLIAKQIPKDPL</sequence>
<dbReference type="Pfam" id="PF00392">
    <property type="entry name" value="GntR"/>
    <property type="match status" value="1"/>
</dbReference>
<evidence type="ECO:0000256" key="1">
    <source>
        <dbReference type="ARBA" id="ARBA00005384"/>
    </source>
</evidence>
<dbReference type="GO" id="GO:0003677">
    <property type="term" value="F:DNA binding"/>
    <property type="evidence" value="ECO:0007669"/>
    <property type="project" value="UniProtKB-KW"/>
</dbReference>
<keyword evidence="4" id="KW-0238">DNA-binding</keyword>
<dbReference type="Pfam" id="PF00155">
    <property type="entry name" value="Aminotran_1_2"/>
    <property type="match status" value="1"/>
</dbReference>
<evidence type="ECO:0000256" key="4">
    <source>
        <dbReference type="ARBA" id="ARBA00023125"/>
    </source>
</evidence>
<dbReference type="Gene3D" id="3.40.640.10">
    <property type="entry name" value="Type I PLP-dependent aspartate aminotransferase-like (Major domain)"/>
    <property type="match status" value="1"/>
</dbReference>
<dbReference type="InterPro" id="IPR036388">
    <property type="entry name" value="WH-like_DNA-bd_sf"/>
</dbReference>
<evidence type="ECO:0000313" key="7">
    <source>
        <dbReference type="EMBL" id="KGK11550.1"/>
    </source>
</evidence>
<dbReference type="CDD" id="cd07377">
    <property type="entry name" value="WHTH_GntR"/>
    <property type="match status" value="1"/>
</dbReference>
<organism evidence="7 8">
    <name type="scientific">Vibrio navarrensis</name>
    <dbReference type="NCBI Taxonomy" id="29495"/>
    <lineage>
        <taxon>Bacteria</taxon>
        <taxon>Pseudomonadati</taxon>
        <taxon>Pseudomonadota</taxon>
        <taxon>Gammaproteobacteria</taxon>
        <taxon>Vibrionales</taxon>
        <taxon>Vibrionaceae</taxon>
        <taxon>Vibrio</taxon>
    </lineage>
</organism>
<comment type="caution">
    <text evidence="7">The sequence shown here is derived from an EMBL/GenBank/DDBJ whole genome shotgun (WGS) entry which is preliminary data.</text>
</comment>
<dbReference type="Gene3D" id="1.10.10.10">
    <property type="entry name" value="Winged helix-like DNA-binding domain superfamily/Winged helix DNA-binding domain"/>
    <property type="match status" value="1"/>
</dbReference>
<dbReference type="InterPro" id="IPR000524">
    <property type="entry name" value="Tscrpt_reg_HTH_GntR"/>
</dbReference>
<keyword evidence="2" id="KW-0663">Pyridoxal phosphate</keyword>
<dbReference type="Gene3D" id="3.90.1150.10">
    <property type="entry name" value="Aspartate Aminotransferase, domain 1"/>
    <property type="match status" value="1"/>
</dbReference>
<dbReference type="InterPro" id="IPR036390">
    <property type="entry name" value="WH_DNA-bd_sf"/>
</dbReference>
<evidence type="ECO:0000256" key="3">
    <source>
        <dbReference type="ARBA" id="ARBA00023015"/>
    </source>
</evidence>
<dbReference type="RefSeq" id="WP_039427062.1">
    <property type="nucleotide sequence ID" value="NZ_CP061844.1"/>
</dbReference>
<proteinExistence type="inferred from homology"/>
<evidence type="ECO:0000256" key="5">
    <source>
        <dbReference type="ARBA" id="ARBA00023163"/>
    </source>
</evidence>
<dbReference type="GO" id="GO:0030170">
    <property type="term" value="F:pyridoxal phosphate binding"/>
    <property type="evidence" value="ECO:0007669"/>
    <property type="project" value="InterPro"/>
</dbReference>
<dbReference type="EMBL" id="JMCG01000001">
    <property type="protein sequence ID" value="KGK11550.1"/>
    <property type="molecule type" value="Genomic_DNA"/>
</dbReference>
<dbReference type="GeneID" id="43683438"/>
<dbReference type="InterPro" id="IPR004839">
    <property type="entry name" value="Aminotransferase_I/II_large"/>
</dbReference>
<dbReference type="eggNOG" id="COG1167">
    <property type="taxonomic scope" value="Bacteria"/>
</dbReference>
<keyword evidence="5" id="KW-0804">Transcription</keyword>
<name>A0A099LTX2_9VIBR</name>
<dbReference type="SUPFAM" id="SSF46785">
    <property type="entry name" value="Winged helix' DNA-binding domain"/>
    <property type="match status" value="1"/>
</dbReference>
<dbReference type="InterPro" id="IPR015421">
    <property type="entry name" value="PyrdxlP-dep_Trfase_major"/>
</dbReference>
<dbReference type="Proteomes" id="UP000029994">
    <property type="component" value="Unassembled WGS sequence"/>
</dbReference>
<gene>
    <name evidence="7" type="ORF">EA26_09600</name>
</gene>
<protein>
    <submittedName>
        <fullName evidence="7">Transcriptional regulator</fullName>
    </submittedName>
</protein>
<reference evidence="7 8" key="1">
    <citation type="submission" date="2014-04" db="EMBL/GenBank/DDBJ databases">
        <title>Genome sequencing of Vibrio navarrensis strains.</title>
        <authorList>
            <person name="Gladney L.M."/>
            <person name="Katz L.S."/>
            <person name="Marino-Ramirez L."/>
            <person name="Jordan I.K."/>
        </authorList>
    </citation>
    <scope>NUCLEOTIDE SEQUENCE [LARGE SCALE GENOMIC DNA]</scope>
    <source>
        <strain evidence="7 8">ATCC 51183</strain>
    </source>
</reference>
<dbReference type="GO" id="GO:0003700">
    <property type="term" value="F:DNA-binding transcription factor activity"/>
    <property type="evidence" value="ECO:0007669"/>
    <property type="project" value="InterPro"/>
</dbReference>
<dbReference type="CDD" id="cd00609">
    <property type="entry name" value="AAT_like"/>
    <property type="match status" value="1"/>
</dbReference>
<keyword evidence="3" id="KW-0805">Transcription regulation</keyword>
<dbReference type="InterPro" id="IPR015422">
    <property type="entry name" value="PyrdxlP-dep_Trfase_small"/>
</dbReference>
<dbReference type="PROSITE" id="PS50949">
    <property type="entry name" value="HTH_GNTR"/>
    <property type="match status" value="1"/>
</dbReference>
<keyword evidence="8" id="KW-1185">Reference proteome</keyword>
<dbReference type="InterPro" id="IPR015424">
    <property type="entry name" value="PyrdxlP-dep_Trfase"/>
</dbReference>
<dbReference type="InterPro" id="IPR051446">
    <property type="entry name" value="HTH_trans_reg/aminotransferase"/>
</dbReference>
<dbReference type="PANTHER" id="PTHR46577:SF2">
    <property type="entry name" value="TRANSCRIPTIONAL REGULATORY PROTEIN"/>
    <property type="match status" value="1"/>
</dbReference>
<dbReference type="AlphaFoldDB" id="A0A099LTX2"/>
<dbReference type="SMART" id="SM00345">
    <property type="entry name" value="HTH_GNTR"/>
    <property type="match status" value="1"/>
</dbReference>
<dbReference type="PRINTS" id="PR00035">
    <property type="entry name" value="HTHGNTR"/>
</dbReference>
<evidence type="ECO:0000313" key="8">
    <source>
        <dbReference type="Proteomes" id="UP000029994"/>
    </source>
</evidence>